<accession>A0ABX0TT53</accession>
<evidence type="ECO:0000313" key="9">
    <source>
        <dbReference type="EMBL" id="NIJ08631.1"/>
    </source>
</evidence>
<dbReference type="PANTHER" id="PTHR43499:SF1">
    <property type="entry name" value="ABC TRANSPORTER I FAMILY MEMBER 1"/>
    <property type="match status" value="1"/>
</dbReference>
<gene>
    <name evidence="9" type="ORF">FHS31_002252</name>
</gene>
<dbReference type="PANTHER" id="PTHR43499">
    <property type="entry name" value="ABC TRANSPORTER I FAMILY MEMBER 1"/>
    <property type="match status" value="1"/>
</dbReference>
<sequence length="226" mass="23220">MGEGQTALILEDVACLRGDRLLFEGLGLRLGPGEAALVTGPNGVGKSSLLRVIAGLLAPAAGRVTVEGKVALAAEQAALDEGRTLEAALGFWAGIDGVDHPHPSQSSSPIGPLPSPSREREGGAQRREGEGDPSYLNSAMTAMGIAHLAQIPVRMLSTGQRKRAVLARTISSGAVVWLLDEPGNGLDDVALEALGAAIEAHRTNGGIVVAASHQPLPFEPTTRIAL</sequence>
<reference evidence="9 10" key="1">
    <citation type="submission" date="2020-03" db="EMBL/GenBank/DDBJ databases">
        <title>Genomic Encyclopedia of Type Strains, Phase III (KMG-III): the genomes of soil and plant-associated and newly described type strains.</title>
        <authorList>
            <person name="Whitman W."/>
        </authorList>
    </citation>
    <scope>NUCLEOTIDE SEQUENCE [LARGE SCALE GENOMIC DNA]</scope>
    <source>
        <strain evidence="9 10">CECT 8804</strain>
    </source>
</reference>
<evidence type="ECO:0000256" key="2">
    <source>
        <dbReference type="ARBA" id="ARBA00022741"/>
    </source>
</evidence>
<feature type="region of interest" description="Disordered" evidence="7">
    <location>
        <begin position="98"/>
        <end position="134"/>
    </location>
</feature>
<dbReference type="Proteomes" id="UP000727456">
    <property type="component" value="Unassembled WGS sequence"/>
</dbReference>
<keyword evidence="1" id="KW-0813">Transport</keyword>
<dbReference type="SMART" id="SM00382">
    <property type="entry name" value="AAA"/>
    <property type="match status" value="1"/>
</dbReference>
<organism evidence="9 10">
    <name type="scientific">Sphingomonas vulcanisoli</name>
    <dbReference type="NCBI Taxonomy" id="1658060"/>
    <lineage>
        <taxon>Bacteria</taxon>
        <taxon>Pseudomonadati</taxon>
        <taxon>Pseudomonadota</taxon>
        <taxon>Alphaproteobacteria</taxon>
        <taxon>Sphingomonadales</taxon>
        <taxon>Sphingomonadaceae</taxon>
        <taxon>Sphingomonas</taxon>
    </lineage>
</organism>
<dbReference type="Gene3D" id="3.40.50.300">
    <property type="entry name" value="P-loop containing nucleotide triphosphate hydrolases"/>
    <property type="match status" value="1"/>
</dbReference>
<evidence type="ECO:0000313" key="10">
    <source>
        <dbReference type="Proteomes" id="UP000727456"/>
    </source>
</evidence>
<dbReference type="InterPro" id="IPR005895">
    <property type="entry name" value="ABC_transptr_haem_export_CcmA"/>
</dbReference>
<evidence type="ECO:0000256" key="1">
    <source>
        <dbReference type="ARBA" id="ARBA00022448"/>
    </source>
</evidence>
<dbReference type="RefSeq" id="WP_167073495.1">
    <property type="nucleotide sequence ID" value="NZ_JAAOZC010000005.1"/>
</dbReference>
<evidence type="ECO:0000256" key="3">
    <source>
        <dbReference type="ARBA" id="ARBA00022748"/>
    </source>
</evidence>
<dbReference type="PROSITE" id="PS50893">
    <property type="entry name" value="ABC_TRANSPORTER_2"/>
    <property type="match status" value="1"/>
</dbReference>
<protein>
    <submittedName>
        <fullName evidence="9">Heme exporter protein A</fullName>
    </submittedName>
</protein>
<evidence type="ECO:0000256" key="4">
    <source>
        <dbReference type="ARBA" id="ARBA00022840"/>
    </source>
</evidence>
<dbReference type="Pfam" id="PF00005">
    <property type="entry name" value="ABC_tran"/>
    <property type="match status" value="1"/>
</dbReference>
<dbReference type="InterPro" id="IPR003593">
    <property type="entry name" value="AAA+_ATPase"/>
</dbReference>
<comment type="caution">
    <text evidence="9">The sequence shown here is derived from an EMBL/GenBank/DDBJ whole genome shotgun (WGS) entry which is preliminary data.</text>
</comment>
<proteinExistence type="predicted"/>
<feature type="domain" description="ABC transporter" evidence="8">
    <location>
        <begin position="8"/>
        <end position="226"/>
    </location>
</feature>
<keyword evidence="5" id="KW-1278">Translocase</keyword>
<keyword evidence="4" id="KW-0067">ATP-binding</keyword>
<dbReference type="SUPFAM" id="SSF52540">
    <property type="entry name" value="P-loop containing nucleoside triphosphate hydrolases"/>
    <property type="match status" value="1"/>
</dbReference>
<name>A0ABX0TT53_9SPHN</name>
<dbReference type="InterPro" id="IPR027417">
    <property type="entry name" value="P-loop_NTPase"/>
</dbReference>
<evidence type="ECO:0000256" key="6">
    <source>
        <dbReference type="ARBA" id="ARBA00023136"/>
    </source>
</evidence>
<keyword evidence="3" id="KW-0201">Cytochrome c-type biogenesis</keyword>
<evidence type="ECO:0000256" key="5">
    <source>
        <dbReference type="ARBA" id="ARBA00022967"/>
    </source>
</evidence>
<dbReference type="EMBL" id="JAAOZC010000005">
    <property type="protein sequence ID" value="NIJ08631.1"/>
    <property type="molecule type" value="Genomic_DNA"/>
</dbReference>
<evidence type="ECO:0000256" key="7">
    <source>
        <dbReference type="SAM" id="MobiDB-lite"/>
    </source>
</evidence>
<dbReference type="InterPro" id="IPR003439">
    <property type="entry name" value="ABC_transporter-like_ATP-bd"/>
</dbReference>
<evidence type="ECO:0000259" key="8">
    <source>
        <dbReference type="PROSITE" id="PS50893"/>
    </source>
</evidence>
<keyword evidence="2" id="KW-0547">Nucleotide-binding</keyword>
<keyword evidence="10" id="KW-1185">Reference proteome</keyword>
<keyword evidence="6" id="KW-0472">Membrane</keyword>
<feature type="compositionally biased region" description="Basic and acidic residues" evidence="7">
    <location>
        <begin position="117"/>
        <end position="130"/>
    </location>
</feature>